<dbReference type="CDD" id="cd05239">
    <property type="entry name" value="GDP_FS_SDR_e"/>
    <property type="match status" value="1"/>
</dbReference>
<dbReference type="InterPro" id="IPR001509">
    <property type="entry name" value="Epimerase_deHydtase"/>
</dbReference>
<evidence type="ECO:0000256" key="1">
    <source>
        <dbReference type="ARBA" id="ARBA00005959"/>
    </source>
</evidence>
<dbReference type="GO" id="GO:0016853">
    <property type="term" value="F:isomerase activity"/>
    <property type="evidence" value="ECO:0007669"/>
    <property type="project" value="UniProtKB-KW"/>
</dbReference>
<feature type="domain" description="NAD-dependent epimerase/dehydratase" evidence="6">
    <location>
        <begin position="238"/>
        <end position="276"/>
    </location>
</feature>
<accession>A0A1H4MBK1</accession>
<dbReference type="FunFam" id="3.40.50.720:FF:000394">
    <property type="entry name" value="GDP-L-fucose synthase"/>
    <property type="match status" value="1"/>
</dbReference>
<dbReference type="SUPFAM" id="SSF51735">
    <property type="entry name" value="NAD(P)-binding Rossmann-fold domains"/>
    <property type="match status" value="1"/>
</dbReference>
<sequence length="363" mass="41342">MLDKEAKIYVAGHRGLVGSAIVKNLKIKGYSNLIFRTHKELDLTDSVKVSHFFETEKPSYVILAAAKVGGIVANNTYRADFIYENLMIQNNVIHQSYKHGVKKLLFLGSTCIYPKNCPQPMKEDYLLTDTLEYTNEPYAIAKIAGIKMCESYNLQYGTNFISVMPTNLYGPNDNFDLEKSHVLPALIRKMHLGKALENDHWDAISSDLNALPIERVNGNSSKEEILSVLDKYGIKKKDDNIHLEIWGTGKPMREFLWSEDMADACVFLMEQRDFNDCYDQDNKEVRNTHINIGTGVDISIKDLAELIQQKIGFKGNLYFNTEKPDGTLKKLTDPSKLHDLGWKHTVSLSQGIEQVYSWYTTKK</sequence>
<dbReference type="AlphaFoldDB" id="A0A1H4MBK1"/>
<feature type="binding site" evidence="5">
    <location>
        <position position="142"/>
    </location>
    <ligand>
        <name>NADP(+)</name>
        <dbReference type="ChEBI" id="CHEBI:58349"/>
    </ligand>
</feature>
<evidence type="ECO:0000256" key="2">
    <source>
        <dbReference type="ARBA" id="ARBA00022857"/>
    </source>
</evidence>
<feature type="domain" description="NAD-dependent epimerase/dehydratase" evidence="6">
    <location>
        <begin position="8"/>
        <end position="195"/>
    </location>
</feature>
<dbReference type="GO" id="GO:0042351">
    <property type="term" value="P:'de novo' GDP-L-fucose biosynthetic process"/>
    <property type="evidence" value="ECO:0007669"/>
    <property type="project" value="UniProtKB-UniRule"/>
</dbReference>
<comment type="pathway">
    <text evidence="5">Nucleotide-sugar biosynthesis; GDP-L-fucose biosynthesis via de novo pathway; GDP-L-fucose from GDP-alpha-D-mannose: step 2/2.</text>
</comment>
<dbReference type="PANTHER" id="PTHR43238:SF1">
    <property type="entry name" value="GDP-L-FUCOSE SYNTHASE"/>
    <property type="match status" value="1"/>
</dbReference>
<gene>
    <name evidence="5" type="primary">fcl</name>
    <name evidence="7" type="ORF">SAMN05192540_1580</name>
</gene>
<dbReference type="Gene3D" id="3.40.50.720">
    <property type="entry name" value="NAD(P)-binding Rossmann-like Domain"/>
    <property type="match status" value="2"/>
</dbReference>
<feature type="binding site" evidence="5">
    <location>
        <position position="181"/>
    </location>
    <ligand>
        <name>NADP(+)</name>
        <dbReference type="ChEBI" id="CHEBI:58349"/>
    </ligand>
</feature>
<feature type="site" description="Important for catalytic activity" evidence="5">
    <location>
        <position position="111"/>
    </location>
</feature>
<dbReference type="Pfam" id="PF01370">
    <property type="entry name" value="Epimerase"/>
    <property type="match status" value="2"/>
</dbReference>
<comment type="function">
    <text evidence="5">Catalyzes the two-step NADP-dependent conversion of GDP-4-dehydro-6-deoxy-D-mannose to GDP-fucose, involving an epimerase and a reductase reaction.</text>
</comment>
<proteinExistence type="inferred from homology"/>
<dbReference type="UniPathway" id="UPA00128">
    <property type="reaction ID" value="UER00191"/>
</dbReference>
<dbReference type="InterPro" id="IPR028614">
    <property type="entry name" value="GDP_fucose/colitose_synth"/>
</dbReference>
<feature type="binding site" evidence="5">
    <location>
        <begin position="12"/>
        <end position="18"/>
    </location>
    <ligand>
        <name>NADP(+)</name>
        <dbReference type="ChEBI" id="CHEBI:58349"/>
    </ligand>
</feature>
<feature type="site" description="Important for catalytic activity" evidence="5">
    <location>
        <position position="109"/>
    </location>
</feature>
<feature type="binding site" evidence="5">
    <location>
        <position position="189"/>
    </location>
    <ligand>
        <name>substrate</name>
    </ligand>
</feature>
<keyword evidence="2 5" id="KW-0521">NADP</keyword>
<feature type="binding site" evidence="5">
    <location>
        <begin position="107"/>
        <end position="110"/>
    </location>
    <ligand>
        <name>NADP(+)</name>
        <dbReference type="ChEBI" id="CHEBI:58349"/>
    </ligand>
</feature>
<keyword evidence="5" id="KW-0511">Multifunctional enzyme</keyword>
<dbReference type="HAMAP" id="MF_00956">
    <property type="entry name" value="GDP_fucose_synth"/>
    <property type="match status" value="1"/>
</dbReference>
<dbReference type="Proteomes" id="UP000183038">
    <property type="component" value="Unassembled WGS sequence"/>
</dbReference>
<feature type="active site" description="Proton donor/acceptor" evidence="5">
    <location>
        <position position="138"/>
    </location>
</feature>
<evidence type="ECO:0000313" key="7">
    <source>
        <dbReference type="EMBL" id="SEB80108.1"/>
    </source>
</evidence>
<name>A0A1H4MBK1_9FLAO</name>
<dbReference type="GO" id="GO:0050577">
    <property type="term" value="F:GDP-L-fucose synthase activity"/>
    <property type="evidence" value="ECO:0007669"/>
    <property type="project" value="UniProtKB-UniRule"/>
</dbReference>
<protein>
    <recommendedName>
        <fullName evidence="5">GDP-L-fucose synthase</fullName>
        <ecNumber evidence="5">1.1.1.271</ecNumber>
    </recommendedName>
    <alternativeName>
        <fullName evidence="5">GDP-4-keto-6-deoxy-D-mannose-3,5-epimerase-4-reductase</fullName>
    </alternativeName>
</protein>
<dbReference type="EC" id="1.1.1.271" evidence="5"/>
<feature type="binding site" evidence="5">
    <location>
        <position position="253"/>
    </location>
    <ligand>
        <name>substrate</name>
    </ligand>
</feature>
<comment type="catalytic activity">
    <reaction evidence="5">
        <text>GDP-beta-L-fucose + NADP(+) = GDP-4-dehydro-alpha-D-rhamnose + NADPH + H(+)</text>
        <dbReference type="Rhea" id="RHEA:18885"/>
        <dbReference type="ChEBI" id="CHEBI:15378"/>
        <dbReference type="ChEBI" id="CHEBI:57273"/>
        <dbReference type="ChEBI" id="CHEBI:57783"/>
        <dbReference type="ChEBI" id="CHEBI:57964"/>
        <dbReference type="ChEBI" id="CHEBI:58349"/>
        <dbReference type="EC" id="1.1.1.271"/>
    </reaction>
</comment>
<feature type="binding site" evidence="5">
    <location>
        <begin position="165"/>
        <end position="168"/>
    </location>
    <ligand>
        <name>NADP(+)</name>
        <dbReference type="ChEBI" id="CHEBI:58349"/>
    </ligand>
</feature>
<dbReference type="OrthoDB" id="9811425at2"/>
<feature type="binding site" evidence="5">
    <location>
        <position position="325"/>
    </location>
    <ligand>
        <name>substrate</name>
    </ligand>
</feature>
<comment type="similarity">
    <text evidence="1 5">Belongs to the NAD(P)-dependent epimerase/dehydratase family. Fucose synthase subfamily.</text>
</comment>
<dbReference type="RefSeq" id="WP_058104096.1">
    <property type="nucleotide sequence ID" value="NZ_FNTB01000001.1"/>
</dbReference>
<evidence type="ECO:0000313" key="8">
    <source>
        <dbReference type="Proteomes" id="UP000183038"/>
    </source>
</evidence>
<evidence type="ECO:0000256" key="3">
    <source>
        <dbReference type="ARBA" id="ARBA00023002"/>
    </source>
</evidence>
<reference evidence="7 8" key="1">
    <citation type="submission" date="2016-10" db="EMBL/GenBank/DDBJ databases">
        <authorList>
            <person name="de Groot N.N."/>
        </authorList>
    </citation>
    <scope>NUCLEOTIDE SEQUENCE [LARGE SCALE GENOMIC DNA]</scope>
    <source>
        <strain evidence="7 8">MAR_2009_71</strain>
    </source>
</reference>
<evidence type="ECO:0000259" key="6">
    <source>
        <dbReference type="Pfam" id="PF01370"/>
    </source>
</evidence>
<dbReference type="EMBL" id="FNTB01000001">
    <property type="protein sequence ID" value="SEB80108.1"/>
    <property type="molecule type" value="Genomic_DNA"/>
</dbReference>
<evidence type="ECO:0000256" key="4">
    <source>
        <dbReference type="ARBA" id="ARBA00023235"/>
    </source>
</evidence>
<dbReference type="GO" id="GO:0070401">
    <property type="term" value="F:NADP+ binding"/>
    <property type="evidence" value="ECO:0007669"/>
    <property type="project" value="UniProtKB-UniRule"/>
</dbReference>
<dbReference type="PANTHER" id="PTHR43238">
    <property type="entry name" value="GDP-L-FUCOSE SYNTHASE"/>
    <property type="match status" value="1"/>
</dbReference>
<evidence type="ECO:0000256" key="5">
    <source>
        <dbReference type="HAMAP-Rule" id="MF_00956"/>
    </source>
</evidence>
<keyword evidence="3 5" id="KW-0560">Oxidoreductase</keyword>
<dbReference type="InterPro" id="IPR036291">
    <property type="entry name" value="NAD(P)-bd_dom_sf"/>
</dbReference>
<keyword evidence="4 5" id="KW-0413">Isomerase</keyword>
<feature type="binding site" evidence="5">
    <location>
        <position position="246"/>
    </location>
    <ligand>
        <name>substrate</name>
    </ligand>
</feature>
<organism evidence="7 8">
    <name type="scientific">Maribacter dokdonensis</name>
    <dbReference type="NCBI Taxonomy" id="320912"/>
    <lineage>
        <taxon>Bacteria</taxon>
        <taxon>Pseudomonadati</taxon>
        <taxon>Bacteroidota</taxon>
        <taxon>Flavobacteriia</taxon>
        <taxon>Flavobacteriales</taxon>
        <taxon>Flavobacteriaceae</taxon>
        <taxon>Maribacter</taxon>
    </lineage>
</organism>